<keyword evidence="4" id="KW-0862">Zinc</keyword>
<reference evidence="8 9" key="1">
    <citation type="submission" date="2015-12" db="EMBL/GenBank/DDBJ databases">
        <title>The genome of Folsomia candida.</title>
        <authorList>
            <person name="Faddeeva A."/>
            <person name="Derks M.F."/>
            <person name="Anvar Y."/>
            <person name="Smit S."/>
            <person name="Van Straalen N."/>
            <person name="Roelofs D."/>
        </authorList>
    </citation>
    <scope>NUCLEOTIDE SEQUENCE [LARGE SCALE GENOMIC DNA]</scope>
    <source>
        <strain evidence="8 9">VU population</strain>
        <tissue evidence="8">Whole body</tissue>
    </source>
</reference>
<feature type="region of interest" description="Disordered" evidence="6">
    <location>
        <begin position="1"/>
        <end position="38"/>
    </location>
</feature>
<evidence type="ECO:0000313" key="9">
    <source>
        <dbReference type="Proteomes" id="UP000198287"/>
    </source>
</evidence>
<dbReference type="InterPro" id="IPR036236">
    <property type="entry name" value="Znf_C2H2_sf"/>
</dbReference>
<dbReference type="Proteomes" id="UP000198287">
    <property type="component" value="Unassembled WGS sequence"/>
</dbReference>
<dbReference type="GO" id="GO:0008270">
    <property type="term" value="F:zinc ion binding"/>
    <property type="evidence" value="ECO:0007669"/>
    <property type="project" value="UniProtKB-KW"/>
</dbReference>
<sequence>MDQEVLPDTQQTGGHAKTEKIPPPSPEVDKSHLNQRPKLDKTWQKLGPLIATSVANRKMYEGYEIAVKNETYTCLACGFIVSGSRKSNKSDNRRLIKLHIKAKHLNAFRCEPCEKDYTSYTILQTHLRKMHSAGKLPTHVCEICGKTVSNIELHVWNHHKSPEEKEQVIQSGVGFGLISCDKCGKEFSGHDKLAAHQTQGNRCKGAKISVENDPAAGTSGVVLGSADKSDTSLSKPSNRRLTCRICGRSVTFYSHAQHEWTHKNEAEKEESIRLGISPKVRCHICNTYVLHSGYKAHLDVHKNPEEISHLVCEWDGCGRKFARKSYLALHIKTFHHRSKPPHVAKPKLDLLCPDPSCSSLRFTSKPLLNSHIARRHKCKVRSERPLKCDICHAGFLVRIDFTRHQKSHLPREAYTLTCPHCPILYAKPNLLRRHLTLEHSAPKASRAASERMYRERKKMQGKRKAADDDSPPSSHSSKRRMKPRIEIEHVPDEEIEIKEEDCTIRDALSEAEEEEVDSGDRTDNDRNETDVEIKSKGQQSNGDLDNVTSLSHFSKIKSEHGSDSDIDTESEHKGFKMLTFNGNNSSPEEDDGDSEDPLKLWDD</sequence>
<protein>
    <submittedName>
        <fullName evidence="8">Zinc finger protein 69</fullName>
    </submittedName>
</protein>
<organism evidence="8 9">
    <name type="scientific">Folsomia candida</name>
    <name type="common">Springtail</name>
    <dbReference type="NCBI Taxonomy" id="158441"/>
    <lineage>
        <taxon>Eukaryota</taxon>
        <taxon>Metazoa</taxon>
        <taxon>Ecdysozoa</taxon>
        <taxon>Arthropoda</taxon>
        <taxon>Hexapoda</taxon>
        <taxon>Collembola</taxon>
        <taxon>Entomobryomorpha</taxon>
        <taxon>Isotomoidea</taxon>
        <taxon>Isotomidae</taxon>
        <taxon>Proisotominae</taxon>
        <taxon>Folsomia</taxon>
    </lineage>
</organism>
<dbReference type="PROSITE" id="PS00028">
    <property type="entry name" value="ZINC_FINGER_C2H2_1"/>
    <property type="match status" value="4"/>
</dbReference>
<dbReference type="PANTHER" id="PTHR24379">
    <property type="entry name" value="KRAB AND ZINC FINGER DOMAIN-CONTAINING"/>
    <property type="match status" value="1"/>
</dbReference>
<feature type="domain" description="C2H2-type" evidence="7">
    <location>
        <begin position="386"/>
        <end position="413"/>
    </location>
</feature>
<evidence type="ECO:0000256" key="6">
    <source>
        <dbReference type="SAM" id="MobiDB-lite"/>
    </source>
</evidence>
<evidence type="ECO:0000259" key="7">
    <source>
        <dbReference type="PROSITE" id="PS50157"/>
    </source>
</evidence>
<keyword evidence="2" id="KW-0677">Repeat</keyword>
<name>A0A226EEM6_FOLCA</name>
<feature type="compositionally biased region" description="Polar residues" evidence="6">
    <location>
        <begin position="536"/>
        <end position="552"/>
    </location>
</feature>
<keyword evidence="3 5" id="KW-0863">Zinc-finger</keyword>
<dbReference type="PROSITE" id="PS50157">
    <property type="entry name" value="ZINC_FINGER_C2H2_2"/>
    <property type="match status" value="4"/>
</dbReference>
<feature type="domain" description="C2H2-type" evidence="7">
    <location>
        <begin position="108"/>
        <end position="136"/>
    </location>
</feature>
<keyword evidence="1" id="KW-0479">Metal-binding</keyword>
<feature type="compositionally biased region" description="Basic residues" evidence="6">
    <location>
        <begin position="454"/>
        <end position="463"/>
    </location>
</feature>
<dbReference type="Pfam" id="PF00096">
    <property type="entry name" value="zf-C2H2"/>
    <property type="match status" value="1"/>
</dbReference>
<dbReference type="PANTHER" id="PTHR24379:SF121">
    <property type="entry name" value="C2H2-TYPE DOMAIN-CONTAINING PROTEIN"/>
    <property type="match status" value="1"/>
</dbReference>
<proteinExistence type="predicted"/>
<feature type="region of interest" description="Disordered" evidence="6">
    <location>
        <begin position="440"/>
        <end position="603"/>
    </location>
</feature>
<dbReference type="OrthoDB" id="6599616at2759"/>
<dbReference type="AlphaFoldDB" id="A0A226EEM6"/>
<comment type="caution">
    <text evidence="8">The sequence shown here is derived from an EMBL/GenBank/DDBJ whole genome shotgun (WGS) entry which is preliminary data.</text>
</comment>
<feature type="compositionally biased region" description="Basic and acidic residues" evidence="6">
    <location>
        <begin position="27"/>
        <end position="38"/>
    </location>
</feature>
<dbReference type="InterPro" id="IPR013087">
    <property type="entry name" value="Znf_C2H2_type"/>
</dbReference>
<dbReference type="Gene3D" id="3.30.160.60">
    <property type="entry name" value="Classic Zinc Finger"/>
    <property type="match status" value="4"/>
</dbReference>
<feature type="compositionally biased region" description="Basic and acidic residues" evidence="6">
    <location>
        <begin position="556"/>
        <end position="574"/>
    </location>
</feature>
<feature type="domain" description="C2H2-type" evidence="7">
    <location>
        <begin position="178"/>
        <end position="197"/>
    </location>
</feature>
<evidence type="ECO:0000256" key="5">
    <source>
        <dbReference type="PROSITE-ProRule" id="PRU00042"/>
    </source>
</evidence>
<feature type="compositionally biased region" description="Basic and acidic residues" evidence="6">
    <location>
        <begin position="483"/>
        <end position="492"/>
    </location>
</feature>
<gene>
    <name evidence="8" type="ORF">Fcan01_11744</name>
</gene>
<feature type="domain" description="C2H2-type" evidence="7">
    <location>
        <begin position="310"/>
        <end position="340"/>
    </location>
</feature>
<evidence type="ECO:0000256" key="2">
    <source>
        <dbReference type="ARBA" id="ARBA00022737"/>
    </source>
</evidence>
<dbReference type="SUPFAM" id="SSF57667">
    <property type="entry name" value="beta-beta-alpha zinc fingers"/>
    <property type="match status" value="3"/>
</dbReference>
<dbReference type="EMBL" id="LNIX01000005">
    <property type="protein sequence ID" value="OXA55136.1"/>
    <property type="molecule type" value="Genomic_DNA"/>
</dbReference>
<dbReference type="SMART" id="SM00355">
    <property type="entry name" value="ZnF_C2H2"/>
    <property type="match status" value="10"/>
</dbReference>
<feature type="compositionally biased region" description="Basic and acidic residues" evidence="6">
    <location>
        <begin position="518"/>
        <end position="535"/>
    </location>
</feature>
<evidence type="ECO:0000256" key="3">
    <source>
        <dbReference type="ARBA" id="ARBA00022771"/>
    </source>
</evidence>
<evidence type="ECO:0000256" key="4">
    <source>
        <dbReference type="ARBA" id="ARBA00022833"/>
    </source>
</evidence>
<evidence type="ECO:0000313" key="8">
    <source>
        <dbReference type="EMBL" id="OXA55136.1"/>
    </source>
</evidence>
<evidence type="ECO:0000256" key="1">
    <source>
        <dbReference type="ARBA" id="ARBA00022723"/>
    </source>
</evidence>
<accession>A0A226EEM6</accession>
<keyword evidence="9" id="KW-1185">Reference proteome</keyword>